<organism evidence="1 2">
    <name type="scientific">Acinonyx jubatus</name>
    <name type="common">Cheetah</name>
    <dbReference type="NCBI Taxonomy" id="32536"/>
    <lineage>
        <taxon>Eukaryota</taxon>
        <taxon>Metazoa</taxon>
        <taxon>Chordata</taxon>
        <taxon>Craniata</taxon>
        <taxon>Vertebrata</taxon>
        <taxon>Euteleostomi</taxon>
        <taxon>Mammalia</taxon>
        <taxon>Eutheria</taxon>
        <taxon>Laurasiatheria</taxon>
        <taxon>Carnivora</taxon>
        <taxon>Feliformia</taxon>
        <taxon>Felidae</taxon>
        <taxon>Felinae</taxon>
        <taxon>Acinonyx</taxon>
    </lineage>
</organism>
<dbReference type="GeneID" id="113601256"/>
<evidence type="ECO:0000313" key="2">
    <source>
        <dbReference type="RefSeq" id="XP_053072591.1"/>
    </source>
</evidence>
<sequence>MWVPSRKVSSRLYFDEAVAGADRHFETSTDHKNAGQGLPPATVTRFQRRGTHESQASGEKYQAEQGKNSIIVLESCDELRIPQEWTGRAPSQRLLVYQPQRRCLLLLPGNIQIFSVSSQRLFPRGSSLPPVPQFTRVHLKKKQENQPSSFLTEPEIKTSQKMGLCSCLSPAAQAQRKQLLLRAETYPNEPGIKTFRSKRNLWSCLHLYPLDVCLQ</sequence>
<name>A0ABM3PLN7_ACIJB</name>
<proteinExistence type="predicted"/>
<reference evidence="2" key="1">
    <citation type="submission" date="2025-08" db="UniProtKB">
        <authorList>
            <consortium name="RefSeq"/>
        </authorList>
    </citation>
    <scope>IDENTIFICATION</scope>
    <source>
        <tissue evidence="2">Blood</tissue>
    </source>
</reference>
<protein>
    <submittedName>
        <fullName evidence="2">Uncharacterized protein LOC113601256 isoform X1</fullName>
    </submittedName>
</protein>
<evidence type="ECO:0000313" key="1">
    <source>
        <dbReference type="Proteomes" id="UP001652583"/>
    </source>
</evidence>
<accession>A0ABM3PLN7</accession>
<gene>
    <name evidence="2" type="primary">LOC113601256</name>
</gene>
<keyword evidence="1" id="KW-1185">Reference proteome</keyword>
<dbReference type="Proteomes" id="UP001652583">
    <property type="component" value="Chromosome B1"/>
</dbReference>
<dbReference type="RefSeq" id="XP_053072591.1">
    <property type="nucleotide sequence ID" value="XM_053216616.1"/>
</dbReference>